<sequence>MTIAADKQRKLHFDLTNVGLRAQATAAGLLQLCTELRRVNVLDEAAIERIKTVIAHEIEISAPRAIVSQTYRQEIRNRLDQLFSGEQNVGTADALSFGAPEDPANSPE</sequence>
<reference evidence="1 2" key="1">
    <citation type="submission" date="2015-11" db="EMBL/GenBank/DDBJ databases">
        <title>A Two-component Flavoprotein Monooxygenase System MeaXY Responsible for para-Hydroxylation of 2-Methyl-6-ethylaniline and 2,6-Diethylaniline in Sphingobium baderi DE-13.</title>
        <authorList>
            <person name="Cheng M."/>
            <person name="Meng Q."/>
            <person name="Yang Y."/>
            <person name="Chu C."/>
            <person name="Yan X."/>
            <person name="He J."/>
            <person name="Li S."/>
        </authorList>
    </citation>
    <scope>NUCLEOTIDE SEQUENCE [LARGE SCALE GENOMIC DNA]</scope>
    <source>
        <strain evidence="1 2">DE-13</strain>
    </source>
</reference>
<evidence type="ECO:0000313" key="1">
    <source>
        <dbReference type="EMBL" id="ALR21794.1"/>
    </source>
</evidence>
<proteinExistence type="predicted"/>
<evidence type="ECO:0000313" key="2">
    <source>
        <dbReference type="Proteomes" id="UP000056968"/>
    </source>
</evidence>
<dbReference type="EMBL" id="CP013264">
    <property type="protein sequence ID" value="ALR21794.1"/>
    <property type="molecule type" value="Genomic_DNA"/>
</dbReference>
<protein>
    <submittedName>
        <fullName evidence="1">Uncharacterized protein</fullName>
    </submittedName>
</protein>
<dbReference type="RefSeq" id="WP_062066934.1">
    <property type="nucleotide sequence ID" value="NZ_CP013264.1"/>
</dbReference>
<accession>A0A0S3F2C9</accession>
<dbReference type="KEGG" id="sbd:ATN00_17315"/>
<name>A0A0S3F2C9_9SPHN</name>
<dbReference type="AlphaFoldDB" id="A0A0S3F2C9"/>
<dbReference type="Proteomes" id="UP000056968">
    <property type="component" value="Chromosome"/>
</dbReference>
<organism evidence="1 2">
    <name type="scientific">Sphingobium baderi</name>
    <dbReference type="NCBI Taxonomy" id="1332080"/>
    <lineage>
        <taxon>Bacteria</taxon>
        <taxon>Pseudomonadati</taxon>
        <taxon>Pseudomonadota</taxon>
        <taxon>Alphaproteobacteria</taxon>
        <taxon>Sphingomonadales</taxon>
        <taxon>Sphingomonadaceae</taxon>
        <taxon>Sphingobium</taxon>
    </lineage>
</organism>
<keyword evidence="2" id="KW-1185">Reference proteome</keyword>
<gene>
    <name evidence="1" type="ORF">ATN00_17315</name>
</gene>